<keyword evidence="1" id="KW-1185">Reference proteome</keyword>
<dbReference type="RefSeq" id="XP_060672205.1">
    <property type="nucleotide sequence ID" value="XM_060816222.1"/>
</dbReference>
<dbReference type="GeneID" id="112491294"/>
<name>A0ABM4A649_ZIZJJ</name>
<protein>
    <submittedName>
        <fullName evidence="2 3">Uncharacterized protein LOC112491294 isoform X1</fullName>
    </submittedName>
</protein>
<accession>A0ABM4A649</accession>
<dbReference type="PANTHER" id="PTHR35482">
    <property type="entry name" value="CYTOCHROME C OXIDASE SUBUNIT"/>
    <property type="match status" value="1"/>
</dbReference>
<dbReference type="PANTHER" id="PTHR35482:SF1">
    <property type="entry name" value="CYTOCHROME C OXIDASE SUBUNIT"/>
    <property type="match status" value="1"/>
</dbReference>
<reference evidence="2 3" key="1">
    <citation type="submission" date="2025-05" db="UniProtKB">
        <authorList>
            <consortium name="RefSeq"/>
        </authorList>
    </citation>
    <scope>IDENTIFICATION</scope>
    <source>
        <tissue evidence="2 3">Seedling</tissue>
    </source>
</reference>
<dbReference type="RefSeq" id="XP_060672206.1">
    <property type="nucleotide sequence ID" value="XM_060816223.1"/>
</dbReference>
<dbReference type="RefSeq" id="XP_060672204.1">
    <property type="nucleotide sequence ID" value="XM_060816221.1"/>
</dbReference>
<evidence type="ECO:0000313" key="1">
    <source>
        <dbReference type="Proteomes" id="UP001652623"/>
    </source>
</evidence>
<evidence type="ECO:0000313" key="4">
    <source>
        <dbReference type="RefSeq" id="XP_060672206.1"/>
    </source>
</evidence>
<sequence>MMYEKLQRLPNAQVSKKAGPLIFSFQAIEMKFPTSSPFSLENTGYQNYFEALIEKQANFAKKEAEALAMVESLYLPSFRGFYTQLLESFTKIKIAKSLQKQWYSGKF</sequence>
<dbReference type="Proteomes" id="UP001652623">
    <property type="component" value="Chromosome 4"/>
</dbReference>
<evidence type="ECO:0000313" key="2">
    <source>
        <dbReference type="RefSeq" id="XP_060672204.1"/>
    </source>
</evidence>
<proteinExistence type="predicted"/>
<evidence type="ECO:0000313" key="3">
    <source>
        <dbReference type="RefSeq" id="XP_060672205.1"/>
    </source>
</evidence>
<organism evidence="1 3">
    <name type="scientific">Ziziphus jujuba</name>
    <name type="common">Chinese jujube</name>
    <name type="synonym">Ziziphus sativa</name>
    <dbReference type="NCBI Taxonomy" id="326968"/>
    <lineage>
        <taxon>Eukaryota</taxon>
        <taxon>Viridiplantae</taxon>
        <taxon>Streptophyta</taxon>
        <taxon>Embryophyta</taxon>
        <taxon>Tracheophyta</taxon>
        <taxon>Spermatophyta</taxon>
        <taxon>Magnoliopsida</taxon>
        <taxon>eudicotyledons</taxon>
        <taxon>Gunneridae</taxon>
        <taxon>Pentapetalae</taxon>
        <taxon>rosids</taxon>
        <taxon>fabids</taxon>
        <taxon>Rosales</taxon>
        <taxon>Rhamnaceae</taxon>
        <taxon>Paliureae</taxon>
        <taxon>Ziziphus</taxon>
    </lineage>
</organism>
<gene>
    <name evidence="2 3 4" type="primary">LOC112491294</name>
</gene>